<keyword evidence="2" id="KW-1185">Reference proteome</keyword>
<reference evidence="2" key="1">
    <citation type="journal article" date="2003" name="Nat. Biotechnol.">
        <title>The genome sequence of the entomopathogenic bacterium Photorhabdus luminescens.</title>
        <authorList>
            <person name="Duchaud E."/>
            <person name="Rusniok C."/>
            <person name="Frangeul L."/>
            <person name="Buchrieser C."/>
            <person name="Givaudan A."/>
            <person name="Taourit S."/>
            <person name="Bocs S."/>
            <person name="Boursaux-Eude C."/>
            <person name="Chandler M."/>
            <person name="Charles J.-F."/>
            <person name="Dassa E."/>
            <person name="Derose R."/>
            <person name="Derzelle S."/>
            <person name="Freyssinet G."/>
            <person name="Gaudriault S."/>
            <person name="Medigue C."/>
            <person name="Lanois A."/>
            <person name="Powell K."/>
            <person name="Siguier P."/>
            <person name="Vincent R."/>
            <person name="Wingate V."/>
            <person name="Zouine M."/>
            <person name="Glaser P."/>
            <person name="Boemare N."/>
            <person name="Danchin A."/>
            <person name="Kunst F."/>
        </authorList>
    </citation>
    <scope>NUCLEOTIDE SEQUENCE [LARGE SCALE GENOMIC DNA]</scope>
    <source>
        <strain evidence="2">DSM 15139 / CIP 105565 / TT01</strain>
    </source>
</reference>
<evidence type="ECO:0000313" key="1">
    <source>
        <dbReference type="EMBL" id="CAE14454.1"/>
    </source>
</evidence>
<dbReference type="EMBL" id="BX571866">
    <property type="protein sequence ID" value="CAE14454.1"/>
    <property type="molecule type" value="Genomic_DNA"/>
</dbReference>
<dbReference type="HOGENOM" id="CLU_2667886_0_0_6"/>
<dbReference type="AlphaFoldDB" id="Q7N4Z9"/>
<organism evidence="1 2">
    <name type="scientific">Photorhabdus laumondii subsp. laumondii (strain DSM 15139 / CIP 105565 / TT01)</name>
    <name type="common">Photorhabdus luminescens subsp. laumondii</name>
    <dbReference type="NCBI Taxonomy" id="243265"/>
    <lineage>
        <taxon>Bacteria</taxon>
        <taxon>Pseudomonadati</taxon>
        <taxon>Pseudomonadota</taxon>
        <taxon>Gammaproteobacteria</taxon>
        <taxon>Enterobacterales</taxon>
        <taxon>Morganellaceae</taxon>
        <taxon>Photorhabdus</taxon>
    </lineage>
</organism>
<evidence type="ECO:0000313" key="2">
    <source>
        <dbReference type="Proteomes" id="UP000002514"/>
    </source>
</evidence>
<name>Q7N4Z9_PHOLL</name>
<gene>
    <name evidence="1" type="ordered locus">plu2161</name>
</gene>
<dbReference type="KEGG" id="plu:plu2161"/>
<protein>
    <submittedName>
        <fullName evidence="1">Photorhabdus luminescens subsp. laumondii TTO1 complete genome segment 8/17</fullName>
    </submittedName>
</protein>
<accession>Q7N4Z9</accession>
<proteinExistence type="predicted"/>
<dbReference type="Proteomes" id="UP000002514">
    <property type="component" value="Chromosome"/>
</dbReference>
<sequence>MRRISDLYQGIRTEFVAVRMLQAETIPIGQNRYLFYIFADDDQEYIYQHSRFENHLDLLLQHGVNNFRIRQKLIK</sequence>